<gene>
    <name evidence="1" type="ORF">OG835_32895</name>
</gene>
<dbReference type="Proteomes" id="UP001348369">
    <property type="component" value="Chromosome"/>
</dbReference>
<evidence type="ECO:0000313" key="2">
    <source>
        <dbReference type="Proteomes" id="UP001348369"/>
    </source>
</evidence>
<reference evidence="1" key="1">
    <citation type="submission" date="2022-10" db="EMBL/GenBank/DDBJ databases">
        <title>The complete genomes of actinobacterial strains from the NBC collection.</title>
        <authorList>
            <person name="Joergensen T.S."/>
            <person name="Alvarez Arevalo M."/>
            <person name="Sterndorff E.B."/>
            <person name="Faurdal D."/>
            <person name="Vuksanovic O."/>
            <person name="Mourched A.-S."/>
            <person name="Charusanti P."/>
            <person name="Shaw S."/>
            <person name="Blin K."/>
            <person name="Weber T."/>
        </authorList>
    </citation>
    <scope>NUCLEOTIDE SEQUENCE</scope>
    <source>
        <strain evidence="1">NBC 01771</strain>
    </source>
</reference>
<proteinExistence type="predicted"/>
<protein>
    <submittedName>
        <fullName evidence="1">Uncharacterized protein</fullName>
    </submittedName>
</protein>
<evidence type="ECO:0000313" key="1">
    <source>
        <dbReference type="EMBL" id="WSC03306.1"/>
    </source>
</evidence>
<name>A0ACD4ZYN8_9ACTN</name>
<keyword evidence="2" id="KW-1185">Reference proteome</keyword>
<accession>A0ACD4ZYN8</accession>
<organism evidence="1 2">
    <name type="scientific">Streptomyces scopuliridis</name>
    <dbReference type="NCBI Taxonomy" id="452529"/>
    <lineage>
        <taxon>Bacteria</taxon>
        <taxon>Bacillati</taxon>
        <taxon>Actinomycetota</taxon>
        <taxon>Actinomycetes</taxon>
        <taxon>Kitasatosporales</taxon>
        <taxon>Streptomycetaceae</taxon>
        <taxon>Streptomyces</taxon>
    </lineage>
</organism>
<dbReference type="EMBL" id="CP109109">
    <property type="protein sequence ID" value="WSC03306.1"/>
    <property type="molecule type" value="Genomic_DNA"/>
</dbReference>
<sequence length="144" mass="14874">MPDAVRTAAVRAVIIAAVTLIQAMIAFLSTLAGSWLAFPMVLSSVASTVVATWGVLDVWVTRQVWNQRNGVVSVPSSTARQLRRERRRARRAARAAARGADQGGARIRRGARPEGGAGAPEAGPQEAGPAGAGAATPLRAPASV</sequence>